<dbReference type="InterPro" id="IPR050540">
    <property type="entry name" value="F-actin_Monoox_Mical"/>
</dbReference>
<feature type="compositionally biased region" description="Basic and acidic residues" evidence="4">
    <location>
        <begin position="1675"/>
        <end position="1687"/>
    </location>
</feature>
<feature type="region of interest" description="Disordered" evidence="4">
    <location>
        <begin position="3417"/>
        <end position="3565"/>
    </location>
</feature>
<feature type="compositionally biased region" description="Polar residues" evidence="4">
    <location>
        <begin position="686"/>
        <end position="695"/>
    </location>
</feature>
<evidence type="ECO:0000256" key="2">
    <source>
        <dbReference type="ARBA" id="ARBA00023054"/>
    </source>
</evidence>
<evidence type="ECO:0000313" key="7">
    <source>
        <dbReference type="RefSeq" id="XP_030381053.1"/>
    </source>
</evidence>
<dbReference type="PANTHER" id="PTHR23167">
    <property type="entry name" value="CALPONIN HOMOLOGY DOMAIN-CONTAINING PROTEIN DDB_G0272472-RELATED"/>
    <property type="match status" value="1"/>
</dbReference>
<feature type="compositionally biased region" description="Polar residues" evidence="4">
    <location>
        <begin position="570"/>
        <end position="584"/>
    </location>
</feature>
<protein>
    <submittedName>
        <fullName evidence="7">Microtubule-associated protein futsch isoform X1</fullName>
    </submittedName>
</protein>
<feature type="compositionally biased region" description="Basic and acidic residues" evidence="4">
    <location>
        <begin position="1470"/>
        <end position="1479"/>
    </location>
</feature>
<accession>A0A6J2U0P8</accession>
<feature type="compositionally biased region" description="Low complexity" evidence="4">
    <location>
        <begin position="1196"/>
        <end position="1208"/>
    </location>
</feature>
<feature type="compositionally biased region" description="Basic and acidic residues" evidence="4">
    <location>
        <begin position="1817"/>
        <end position="1833"/>
    </location>
</feature>
<feature type="compositionally biased region" description="Polar residues" evidence="4">
    <location>
        <begin position="888"/>
        <end position="900"/>
    </location>
</feature>
<evidence type="ECO:0000313" key="6">
    <source>
        <dbReference type="Proteomes" id="UP000504634"/>
    </source>
</evidence>
<dbReference type="OrthoDB" id="6381429at2759"/>
<feature type="region of interest" description="Disordered" evidence="4">
    <location>
        <begin position="3592"/>
        <end position="3621"/>
    </location>
</feature>
<feature type="compositionally biased region" description="Polar residues" evidence="4">
    <location>
        <begin position="2028"/>
        <end position="2047"/>
    </location>
</feature>
<feature type="compositionally biased region" description="Basic and acidic residues" evidence="4">
    <location>
        <begin position="1766"/>
        <end position="1784"/>
    </location>
</feature>
<feature type="region of interest" description="Disordered" evidence="4">
    <location>
        <begin position="1048"/>
        <end position="1091"/>
    </location>
</feature>
<feature type="compositionally biased region" description="Low complexity" evidence="4">
    <location>
        <begin position="3359"/>
        <end position="3371"/>
    </location>
</feature>
<feature type="compositionally biased region" description="Low complexity" evidence="4">
    <location>
        <begin position="632"/>
        <end position="643"/>
    </location>
</feature>
<feature type="compositionally biased region" description="Low complexity" evidence="4">
    <location>
        <begin position="2979"/>
        <end position="3003"/>
    </location>
</feature>
<feature type="compositionally biased region" description="Basic and acidic residues" evidence="4">
    <location>
        <begin position="814"/>
        <end position="824"/>
    </location>
</feature>
<feature type="compositionally biased region" description="Polar residues" evidence="4">
    <location>
        <begin position="2593"/>
        <end position="2605"/>
    </location>
</feature>
<dbReference type="InterPro" id="IPR001715">
    <property type="entry name" value="CH_dom"/>
</dbReference>
<feature type="compositionally biased region" description="Polar residues" evidence="4">
    <location>
        <begin position="1438"/>
        <end position="1455"/>
    </location>
</feature>
<feature type="compositionally biased region" description="Polar residues" evidence="4">
    <location>
        <begin position="603"/>
        <end position="615"/>
    </location>
</feature>
<feature type="compositionally biased region" description="Low complexity" evidence="4">
    <location>
        <begin position="793"/>
        <end position="812"/>
    </location>
</feature>
<feature type="compositionally biased region" description="Basic and acidic residues" evidence="4">
    <location>
        <begin position="127"/>
        <end position="141"/>
    </location>
</feature>
<feature type="compositionally biased region" description="Low complexity" evidence="4">
    <location>
        <begin position="2471"/>
        <end position="2482"/>
    </location>
</feature>
<feature type="compositionally biased region" description="Basic and acidic residues" evidence="4">
    <location>
        <begin position="2483"/>
        <end position="2495"/>
    </location>
</feature>
<feature type="region of interest" description="Disordered" evidence="4">
    <location>
        <begin position="2085"/>
        <end position="2134"/>
    </location>
</feature>
<dbReference type="Pfam" id="PF12510">
    <property type="entry name" value="Smoothelin"/>
    <property type="match status" value="2"/>
</dbReference>
<feature type="compositionally biased region" description="Basic and acidic residues" evidence="4">
    <location>
        <begin position="1961"/>
        <end position="1978"/>
    </location>
</feature>
<dbReference type="PANTHER" id="PTHR23167:SF88">
    <property type="entry name" value="CALPONIN-HOMOLOGY (CH) DOMAIN-CONTAINING PROTEIN"/>
    <property type="match status" value="1"/>
</dbReference>
<feature type="region of interest" description="Disordered" evidence="4">
    <location>
        <begin position="3219"/>
        <end position="3260"/>
    </location>
</feature>
<gene>
    <name evidence="7" type="primary">LOC115628931</name>
</gene>
<feature type="compositionally biased region" description="Low complexity" evidence="4">
    <location>
        <begin position="507"/>
        <end position="521"/>
    </location>
</feature>
<evidence type="ECO:0000256" key="3">
    <source>
        <dbReference type="ARBA" id="ARBA00061655"/>
    </source>
</evidence>
<feature type="compositionally biased region" description="Low complexity" evidence="4">
    <location>
        <begin position="2892"/>
        <end position="2905"/>
    </location>
</feature>
<feature type="compositionally biased region" description="Low complexity" evidence="4">
    <location>
        <begin position="2649"/>
        <end position="2658"/>
    </location>
</feature>
<feature type="compositionally biased region" description="Basic and acidic residues" evidence="4">
    <location>
        <begin position="701"/>
        <end position="719"/>
    </location>
</feature>
<evidence type="ECO:0000256" key="4">
    <source>
        <dbReference type="SAM" id="MobiDB-lite"/>
    </source>
</evidence>
<organism evidence="6 7">
    <name type="scientific">Drosophila lebanonensis</name>
    <name type="common">Fruit fly</name>
    <name type="synonym">Scaptodrosophila lebanonensis</name>
    <dbReference type="NCBI Taxonomy" id="7225"/>
    <lineage>
        <taxon>Eukaryota</taxon>
        <taxon>Metazoa</taxon>
        <taxon>Ecdysozoa</taxon>
        <taxon>Arthropoda</taxon>
        <taxon>Hexapoda</taxon>
        <taxon>Insecta</taxon>
        <taxon>Pterygota</taxon>
        <taxon>Neoptera</taxon>
        <taxon>Endopterygota</taxon>
        <taxon>Diptera</taxon>
        <taxon>Brachycera</taxon>
        <taxon>Muscomorpha</taxon>
        <taxon>Ephydroidea</taxon>
        <taxon>Drosophilidae</taxon>
        <taxon>Scaptodrosophila</taxon>
    </lineage>
</organism>
<feature type="compositionally biased region" description="Basic and acidic residues" evidence="4">
    <location>
        <begin position="2085"/>
        <end position="2095"/>
    </location>
</feature>
<feature type="compositionally biased region" description="Low complexity" evidence="4">
    <location>
        <begin position="2569"/>
        <end position="2585"/>
    </location>
</feature>
<feature type="compositionally biased region" description="Basic and acidic residues" evidence="4">
    <location>
        <begin position="398"/>
        <end position="411"/>
    </location>
</feature>
<feature type="compositionally biased region" description="Basic and acidic residues" evidence="4">
    <location>
        <begin position="1569"/>
        <end position="1583"/>
    </location>
</feature>
<dbReference type="Pfam" id="PF00307">
    <property type="entry name" value="CH"/>
    <property type="match status" value="1"/>
</dbReference>
<feature type="compositionally biased region" description="Basic and acidic residues" evidence="4">
    <location>
        <begin position="420"/>
        <end position="437"/>
    </location>
</feature>
<feature type="compositionally biased region" description="Basic and acidic residues" evidence="4">
    <location>
        <begin position="242"/>
        <end position="262"/>
    </location>
</feature>
<feature type="compositionally biased region" description="Low complexity" evidence="4">
    <location>
        <begin position="907"/>
        <end position="927"/>
    </location>
</feature>
<feature type="compositionally biased region" description="Low complexity" evidence="4">
    <location>
        <begin position="3219"/>
        <end position="3229"/>
    </location>
</feature>
<dbReference type="SMART" id="SM00033">
    <property type="entry name" value="CH"/>
    <property type="match status" value="1"/>
</dbReference>
<keyword evidence="6" id="KW-1185">Reference proteome</keyword>
<feature type="compositionally biased region" description="Polar residues" evidence="4">
    <location>
        <begin position="300"/>
        <end position="309"/>
    </location>
</feature>
<feature type="compositionally biased region" description="Basic and acidic residues" evidence="4">
    <location>
        <begin position="2906"/>
        <end position="2929"/>
    </location>
</feature>
<feature type="compositionally biased region" description="Low complexity" evidence="4">
    <location>
        <begin position="3536"/>
        <end position="3549"/>
    </location>
</feature>
<feature type="region of interest" description="Disordered" evidence="4">
    <location>
        <begin position="3147"/>
        <end position="3207"/>
    </location>
</feature>
<feature type="compositionally biased region" description="Polar residues" evidence="4">
    <location>
        <begin position="538"/>
        <end position="559"/>
    </location>
</feature>
<feature type="compositionally biased region" description="Low complexity" evidence="4">
    <location>
        <begin position="201"/>
        <end position="216"/>
    </location>
</feature>
<feature type="compositionally biased region" description="Polar residues" evidence="4">
    <location>
        <begin position="2413"/>
        <end position="2436"/>
    </location>
</feature>
<feature type="region of interest" description="Disordered" evidence="4">
    <location>
        <begin position="371"/>
        <end position="1033"/>
    </location>
</feature>
<feature type="compositionally biased region" description="Low complexity" evidence="4">
    <location>
        <begin position="2931"/>
        <end position="2940"/>
    </location>
</feature>
<feature type="compositionally biased region" description="Basic and acidic residues" evidence="4">
    <location>
        <begin position="1210"/>
        <end position="1234"/>
    </location>
</feature>
<dbReference type="Proteomes" id="UP000504634">
    <property type="component" value="Unplaced"/>
</dbReference>
<dbReference type="Gene3D" id="1.10.418.10">
    <property type="entry name" value="Calponin-like domain"/>
    <property type="match status" value="1"/>
</dbReference>
<dbReference type="CDD" id="cd21200">
    <property type="entry name" value="CH_SMTN-like"/>
    <property type="match status" value="1"/>
</dbReference>
<feature type="region of interest" description="Disordered" evidence="4">
    <location>
        <begin position="3354"/>
        <end position="3373"/>
    </location>
</feature>
<feature type="region of interest" description="Disordered" evidence="4">
    <location>
        <begin position="2152"/>
        <end position="2184"/>
    </location>
</feature>
<feature type="compositionally biased region" description="Polar residues" evidence="4">
    <location>
        <begin position="857"/>
        <end position="872"/>
    </location>
</feature>
<evidence type="ECO:0000256" key="1">
    <source>
        <dbReference type="ARBA" id="ARBA00022553"/>
    </source>
</evidence>
<feature type="region of interest" description="Disordered" evidence="4">
    <location>
        <begin position="2692"/>
        <end position="2713"/>
    </location>
</feature>
<feature type="compositionally biased region" description="Polar residues" evidence="4">
    <location>
        <begin position="384"/>
        <end position="396"/>
    </location>
</feature>
<feature type="compositionally biased region" description="Basic and acidic residues" evidence="4">
    <location>
        <begin position="270"/>
        <end position="281"/>
    </location>
</feature>
<feature type="compositionally biased region" description="Low complexity" evidence="4">
    <location>
        <begin position="3316"/>
        <end position="3339"/>
    </location>
</feature>
<dbReference type="RefSeq" id="XP_030381053.1">
    <property type="nucleotide sequence ID" value="XM_030525193.1"/>
</dbReference>
<feature type="compositionally biased region" description="Basic and acidic residues" evidence="4">
    <location>
        <begin position="1380"/>
        <end position="1394"/>
    </location>
</feature>
<dbReference type="InterPro" id="IPR022189">
    <property type="entry name" value="SMTN"/>
</dbReference>
<feature type="compositionally biased region" description="Polar residues" evidence="4">
    <location>
        <begin position="981"/>
        <end position="993"/>
    </location>
</feature>
<feature type="region of interest" description="Disordered" evidence="4">
    <location>
        <begin position="1282"/>
        <end position="2057"/>
    </location>
</feature>
<feature type="compositionally biased region" description="Basic and acidic residues" evidence="4">
    <location>
        <begin position="371"/>
        <end position="380"/>
    </location>
</feature>
<keyword evidence="1" id="KW-0597">Phosphoprotein</keyword>
<reference evidence="7" key="1">
    <citation type="submission" date="2025-08" db="UniProtKB">
        <authorList>
            <consortium name="RefSeq"/>
        </authorList>
    </citation>
    <scope>IDENTIFICATION</scope>
    <source>
        <strain evidence="7">11010-0011.00</strain>
        <tissue evidence="7">Whole body</tissue>
    </source>
</reference>
<feature type="compositionally biased region" description="Low complexity" evidence="4">
    <location>
        <begin position="1886"/>
        <end position="1896"/>
    </location>
</feature>
<feature type="compositionally biased region" description="Low complexity" evidence="4">
    <location>
        <begin position="3605"/>
        <end position="3615"/>
    </location>
</feature>
<keyword evidence="2" id="KW-0175">Coiled coil</keyword>
<feature type="compositionally biased region" description="Low complexity" evidence="4">
    <location>
        <begin position="1498"/>
        <end position="1519"/>
    </location>
</feature>
<feature type="region of interest" description="Disordered" evidence="4">
    <location>
        <begin position="2783"/>
        <end position="3023"/>
    </location>
</feature>
<dbReference type="FunFam" id="1.10.418.10:FF:000009">
    <property type="entry name" value="smoothelin isoform X2"/>
    <property type="match status" value="1"/>
</dbReference>
<feature type="compositionally biased region" description="Polar residues" evidence="4">
    <location>
        <begin position="104"/>
        <end position="122"/>
    </location>
</feature>
<feature type="compositionally biased region" description="Polar residues" evidence="4">
    <location>
        <begin position="3183"/>
        <end position="3192"/>
    </location>
</feature>
<feature type="compositionally biased region" description="Low complexity" evidence="4">
    <location>
        <begin position="1935"/>
        <end position="1945"/>
    </location>
</feature>
<feature type="compositionally biased region" description="Basic and acidic residues" evidence="4">
    <location>
        <begin position="288"/>
        <end position="297"/>
    </location>
</feature>
<feature type="compositionally biased region" description="Polar residues" evidence="4">
    <location>
        <begin position="1786"/>
        <end position="1797"/>
    </location>
</feature>
<comment type="similarity">
    <text evidence="3">Belongs to the smoothelin family.</text>
</comment>
<feature type="compositionally biased region" description="Low complexity" evidence="4">
    <location>
        <begin position="2783"/>
        <end position="2793"/>
    </location>
</feature>
<feature type="compositionally biased region" description="Low complexity" evidence="4">
    <location>
        <begin position="946"/>
        <end position="974"/>
    </location>
</feature>
<evidence type="ECO:0000259" key="5">
    <source>
        <dbReference type="PROSITE" id="PS50021"/>
    </source>
</evidence>
<feature type="domain" description="Calponin-homology (CH)" evidence="5">
    <location>
        <begin position="3635"/>
        <end position="3741"/>
    </location>
</feature>
<feature type="compositionally biased region" description="Low complexity" evidence="4">
    <location>
        <begin position="3239"/>
        <end position="3253"/>
    </location>
</feature>
<feature type="region of interest" description="Disordered" evidence="4">
    <location>
        <begin position="103"/>
        <end position="314"/>
    </location>
</feature>
<feature type="compositionally biased region" description="Basic and acidic residues" evidence="4">
    <location>
        <begin position="2659"/>
        <end position="2676"/>
    </location>
</feature>
<feature type="compositionally biased region" description="Basic and acidic residues" evidence="4">
    <location>
        <begin position="164"/>
        <end position="198"/>
    </location>
</feature>
<feature type="compositionally biased region" description="Low complexity" evidence="4">
    <location>
        <begin position="3494"/>
        <end position="3527"/>
    </location>
</feature>
<feature type="compositionally biased region" description="Basic and acidic residues" evidence="4">
    <location>
        <begin position="2824"/>
        <end position="2833"/>
    </location>
</feature>
<name>A0A6J2U0P8_DROLE</name>
<dbReference type="PROSITE" id="PS50021">
    <property type="entry name" value="CH"/>
    <property type="match status" value="1"/>
</dbReference>
<feature type="compositionally biased region" description="Low complexity" evidence="4">
    <location>
        <begin position="3154"/>
        <end position="3173"/>
    </location>
</feature>
<feature type="compositionally biased region" description="Basic and acidic residues" evidence="4">
    <location>
        <begin position="3457"/>
        <end position="3469"/>
    </location>
</feature>
<dbReference type="GeneID" id="115628931"/>
<feature type="region of interest" description="Disordered" evidence="4">
    <location>
        <begin position="3313"/>
        <end position="3346"/>
    </location>
</feature>
<feature type="compositionally biased region" description="Low complexity" evidence="4">
    <location>
        <begin position="1835"/>
        <end position="1845"/>
    </location>
</feature>
<feature type="compositionally biased region" description="Acidic residues" evidence="4">
    <location>
        <begin position="3427"/>
        <end position="3456"/>
    </location>
</feature>
<feature type="region of interest" description="Disordered" evidence="4">
    <location>
        <begin position="2401"/>
        <end position="2676"/>
    </location>
</feature>
<feature type="region of interest" description="Disordered" evidence="4">
    <location>
        <begin position="1158"/>
        <end position="1246"/>
    </location>
</feature>
<feature type="compositionally biased region" description="Basic and acidic residues" evidence="4">
    <location>
        <begin position="1866"/>
        <end position="1884"/>
    </location>
</feature>
<proteinExistence type="inferred from homology"/>
<feature type="compositionally biased region" description="Low complexity" evidence="4">
    <location>
        <begin position="1060"/>
        <end position="1091"/>
    </location>
</feature>
<dbReference type="InterPro" id="IPR036872">
    <property type="entry name" value="CH_dom_sf"/>
</dbReference>
<feature type="compositionally biased region" description="Acidic residues" evidence="4">
    <location>
        <begin position="3194"/>
        <end position="3204"/>
    </location>
</feature>
<feature type="region of interest" description="Disordered" evidence="4">
    <location>
        <begin position="2361"/>
        <end position="2380"/>
    </location>
</feature>
<feature type="compositionally biased region" description="Basic and acidic residues" evidence="4">
    <location>
        <begin position="1412"/>
        <end position="1435"/>
    </location>
</feature>
<feature type="compositionally biased region" description="Basic and acidic residues" evidence="4">
    <location>
        <begin position="3478"/>
        <end position="3492"/>
    </location>
</feature>
<feature type="compositionally biased region" description="Low complexity" evidence="4">
    <location>
        <begin position="833"/>
        <end position="845"/>
    </location>
</feature>
<feature type="compositionally biased region" description="Basic and acidic residues" evidence="4">
    <location>
        <begin position="874"/>
        <end position="887"/>
    </location>
</feature>
<feature type="compositionally biased region" description="Polar residues" evidence="4">
    <location>
        <begin position="756"/>
        <end position="772"/>
    </location>
</feature>
<dbReference type="SUPFAM" id="SSF47576">
    <property type="entry name" value="Calponin-homology domain, CH-domain"/>
    <property type="match status" value="1"/>
</dbReference>
<sequence length="3744" mass="417883">MELECDLGSIQNEELLRKMWQQSEDSERKKQIRSHLYKLRESRLKDLYQNEAMSDNANTVTGYGKDPLTTSHGDALMDQSFQSLKSKEVRDSMSPTHDIKFHSLSLNQPNTTGWDVQTSSEVSPDGRAYRTETVAKTDGVEKLNGGGIAEFKGRNEQRSSASHQGDDKNFVKKASESSDTHLQEKVVFGDENSGRTEMKMSSTTSSSTSQVVSSSSHVEYDDGAEPQRYLLDSQTSQQQRLEQQRQERRLHEERDRIQEQQRRVKQQQLIEERERVQEQHQRQQQQRYSEERHESREQSNTTKNVQTQQHYEENKRYVDMDKASPEYQRHVQHLMAQPGEIISNTVEYPKPNVKMITTVKKLPDGTIVKNKRYETEELRPGNESVRQTNTNTNYSQHRAHDERDQREDRYVKQSPTPRGSEPRDVVDNVETVRRQSAADELTTQSQSYSSVKKSSRRFSTETTSETIEEYDDHPNGSHKSPSPGRDFSTHGFPSVKPHKPTQEYPTDRPSTPQTPRQPTSDFSTQGFPSVKPHKPTQEYPTQRAGTPSSPRQPPTQDFSTHGFPSVRPNKLTQEYPTDRPSSVNEVRYGPNGEEIIVVKSEQSRQVKQQTSSQRTIETEYVSDDYPALQDSAPQKKIAAPQQATPSWEQPTTPRRGHVEDDYSTHGFPSARSPRKEHSEPDGEVITSKTTVSRNHSATHKTNTERIIETEVEQPNRRPEQLSSHGYPAARSPTRSPTRTDYIPISPRRTPSREDYTTQGFPSARSPTKTTPDYATKRAPLYKSPPRKPSGQSTPVSTTTKRTTNEATTTTRRQLQKEREVDATHRAFAASLRSSSPAESNHSGSSSHRRDSHTHPHGNQQRHTPRSSISSTKTYRRDTREGSHDSHAPSETSRISSTTVTRHVGPPTTKSVGKTVVTKQTVVKTRNVQGSNETIDLMPQRSPKSPPASGAKSPISKSAPISTTKTTNTTTIITKPAGQPTAPANISSPSTPAAPSNIAPATIAPVPASSPASPPSSASGPGPAPASVSSELPQVPDNLSQYTYTTTKPADIFSLPPTPPTINNEPTLTTKYNNNNNNQSNNKPNSKSTNNTENEITKIQLSTNDASHALIEEPLCVKRHYYKLGPSDKAAAKNAPATPEAPASPAVEPALTATALINSETVATPKSRPHVTPNESPSKINDIGKRTPQSNRKPNHTINTTTTITSSTNATHDDVRIVGDDVNRQSPIEEREPSRRSSKSPSVDRRTVLRETTYEKLRDNSIKRVPQTDDVLHIDEQIVIDESEVRKSPISPKPRTRSQTSQSPERQLPVQLKPREKSPEKQLPGELSPRDVTTEKPLPTSTKPRQELDTPIVRPTKPKEAPQPTKSPRHSPEKQLPSQIKPREKARHSPEKQLPEETIPYSPKRQQPNVVSPREETRPNPDEPLSDKTKPKEIPEKPQINNESLQSPQRPLSNITKPRESPKEQQPILSKPRDAPRQSPEKQIPGPTQNREEVIFQSINTQNVRNTTNNFNEEFITNERITQKPISPRNQNEKQPEPDIPESTDGGFISKSPEPDQDDDKPTYRKKGLSRRETFEDRCRKILGMEEDGDTQGTYVRSDDEQPQETIPKVVKETFDVRIEDCPDDDEDDKPRGVIETFVVRQQFPSQPTESPLPDGRSPQLSELTVDVIESEEVVNSEKTKKTTEVKKVPKQRSGLNVPVKTPKNVEDTVYVNKENTIVVTVRPEKSPSPQRNAPATKHPSPHRESPTRSSKSPSRKESLSSTENHFVTEKIIDCNEKTIVEKISKTPRNVSPTSRNTAPVKKLSDESEPEELPLTKSETKKPQIFKPETERRSSRTTTTVKTTRSAQPQPHSPRESETKTPIGKSPLKDSPARTEPAKVDRLVEETSISTIKTSTSRNKQGRKPSDVNASPSIKDRLRSSPRKPKPQKDDDVDGESSSSDVSPVRVSERRRSSNISVHTEIIIDHTEPKSPKLGDRKPSQPKGGNSPVRKFPVTERKESAPVPRVTRRDKDKVTRSTSENVIKVVNGKPQTPKQPEMSTLNPNTAQRPSDRGRPSKCFTTKTINLTTSEKLINSEEMENVIIDIQHAKSSREPSPDKIVPTPVPTEFDTGNPRYPDVVQEPDDEPRKKPVVTNIPIFEEETNDYVGCRISEVRSSKDQPDENGVDEILDNPTIEAPKSLDWNPTNGDDECLLSVHEKVTKFTNTAEKTKQPKSSAPFSREFDRHAKVADNDECLLSINQKVDKFLKTAESITMQPITPTREVERPSYEDIDEELLQDDCTLSVSQKVHKFIDTAEKLAPTAPQKSPRLVANIERHISRQNEPELDQESEPEGVIETDAEDQIEKANRNVVLKQFTKRTDRTEVIKEPNADNVDTEPEQDDVVPMTKNHTIAIELQRQKDILSRPSVLSPKSVPRNSTPISAPKSKQNGNKPKSPQSVERKLLQPNERTSPVTPKVERPSASLIAEERRAYKSQQTKSVSTTKSRFETPRQREEIPRTATPTPKRRPSAEQPSPKTGLNRMPATTAEISTTDSETEFVKSSYRATRPESDVDEESSYPQSPSPTHMIRSKPAPSTHTATKTTVVKTTTEHSTKQTPTTNPLSQPDNEPSVEPLLDQTKTPSSVGKPPIHTSVGRTRVAADTVASRRNLFEKQSPTSTPTKSEETGRRPSYMDHTKSSLEHIRRDSLEINKTNYSRKSSVEDETTYEPRNPNTAVKFDVPKRTTRKEPSCSINDDTNIEEIFDLQVLEELLETVSSYELRRRIRAQIRLIKKNMINSGSTIVTSTTTKTTTVSSKNETEPPKATTANVSRSPQSSRRVPDQTQPRTPRDRSHSPDAKTISSSMKEVRTSSSRRQTTRTEQVDNASLQGKPPVKPRDRSASPAQDPRTGHRSPTGKRGSTSSSPSTQSPERRRDSAAKTPDRNRSPQTKRVESTTTTTTTTKTSGNRNKPVKGAEKTSAPIWADRSKVLRGHTPVSTPPPKKSSTASSNTKITRTTTSSTGSTSSSQKIKRREEDSITSSYGVGPTDENGLPLFGIRALKKKAHPAHEPCATSEEVTGYVIEEQFYSDNKSAPRRERKELIYSTNADELASLQQQVERKSSQDVDDGSVVVREFKKLDKQATQALGYDADDLNIDRKYVRRGSVKEMSEKFIRKESSQSVTESKTSSSTSTSSSASAYPKAGLILRTNSRLSSQEPDAADETEDSESNEVCSVIESAAYTSQQQLQHSQLDDSSADESLQLRQHSSSTRSKQSTRSFLNTTGEDRVVTGVDDVLQRMRNADNVVEPGDSAEDQEARALLNKFLGASVIMQGVESMLPQGGRTTTTSTRTYTQRGGNNNNNANQGDQAVKTTRVTKTYSKTGNSSNNNNSNSSSSLVTRTTCDIEEIWDEDILKQLLEKASTYEERRKIRARLRELMAEREEQKKAVEQTNAEEEESSASEYEEIIEEVTDYSDEEEEEEKEKPTKAAEKSDQKATSIATAEKVEQAVKAEKREEVESASSKVTATTASAKKSTTKTSSASTSSSISVKETSQTDGGVKATQAQQQQQSSTTSERTETKSKDGGAVVTTTTTKVTTRTVGGSAASKNISPLAKFKQLDKEAAQQQAQKSSPTTSTPTTPGGSVQPLFKFTDPALNARAATVKDQLLQWCQQKTQEYENVQITNFSSSWSDGLAFCALIHHFLPKAFDYSTLTKQNRRHNFELAFGVADEKAGIAPLLDVEDMVEMSRPDWKCVFVYVQSIWRRFRNCQ</sequence>
<feature type="compositionally biased region" description="Low complexity" evidence="4">
    <location>
        <begin position="997"/>
        <end position="1029"/>
    </location>
</feature>
<feature type="compositionally biased region" description="Basic and acidic residues" evidence="4">
    <location>
        <begin position="1609"/>
        <end position="1620"/>
    </location>
</feature>